<keyword evidence="2" id="KW-1185">Reference proteome</keyword>
<organism evidence="1 2">
    <name type="scientific">Asanoa hainanensis</name>
    <dbReference type="NCBI Taxonomy" id="560556"/>
    <lineage>
        <taxon>Bacteria</taxon>
        <taxon>Bacillati</taxon>
        <taxon>Actinomycetota</taxon>
        <taxon>Actinomycetes</taxon>
        <taxon>Micromonosporales</taxon>
        <taxon>Micromonosporaceae</taxon>
        <taxon>Asanoa</taxon>
    </lineage>
</organism>
<gene>
    <name evidence="1" type="ORF">SAMN05421812_116125</name>
</gene>
<sequence length="64" mass="6616">MNLRTIAAQCASGTCPTVYDSGRGTIVVQGYLVSGDHAGVTLPDGEQLVEIPVELLVNAARSLS</sequence>
<dbReference type="AlphaFoldDB" id="A0A239PBA6"/>
<accession>A0A239PBA6</accession>
<reference evidence="1 2" key="1">
    <citation type="submission" date="2017-06" db="EMBL/GenBank/DDBJ databases">
        <authorList>
            <person name="Kim H.J."/>
            <person name="Triplett B.A."/>
        </authorList>
    </citation>
    <scope>NUCLEOTIDE SEQUENCE [LARGE SCALE GENOMIC DNA]</scope>
    <source>
        <strain evidence="1 2">CGMCC 4.5593</strain>
    </source>
</reference>
<protein>
    <submittedName>
        <fullName evidence="1">Uncharacterized protein</fullName>
    </submittedName>
</protein>
<dbReference type="Proteomes" id="UP000198362">
    <property type="component" value="Unassembled WGS sequence"/>
</dbReference>
<proteinExistence type="predicted"/>
<dbReference type="OrthoDB" id="3577809at2"/>
<evidence type="ECO:0000313" key="2">
    <source>
        <dbReference type="Proteomes" id="UP000198362"/>
    </source>
</evidence>
<dbReference type="EMBL" id="FZPH01000016">
    <property type="protein sequence ID" value="SNT64163.1"/>
    <property type="molecule type" value="Genomic_DNA"/>
</dbReference>
<name>A0A239PBA6_9ACTN</name>
<evidence type="ECO:0000313" key="1">
    <source>
        <dbReference type="EMBL" id="SNT64163.1"/>
    </source>
</evidence>